<evidence type="ECO:0000256" key="1">
    <source>
        <dbReference type="PROSITE-ProRule" id="PRU00047"/>
    </source>
</evidence>
<reference evidence="4 5" key="1">
    <citation type="journal article" date="2018" name="New Phytol.">
        <title>Comparative genomics and transcriptomics depict ericoid mycorrhizal fungi as versatile saprotrophs and plant mutualists.</title>
        <authorList>
            <person name="Martino E."/>
            <person name="Morin E."/>
            <person name="Grelet G.A."/>
            <person name="Kuo A."/>
            <person name="Kohler A."/>
            <person name="Daghino S."/>
            <person name="Barry K.W."/>
            <person name="Cichocki N."/>
            <person name="Clum A."/>
            <person name="Dockter R.B."/>
            <person name="Hainaut M."/>
            <person name="Kuo R.C."/>
            <person name="LaButti K."/>
            <person name="Lindahl B.D."/>
            <person name="Lindquist E.A."/>
            <person name="Lipzen A."/>
            <person name="Khouja H.R."/>
            <person name="Magnuson J."/>
            <person name="Murat C."/>
            <person name="Ohm R.A."/>
            <person name="Singer S.W."/>
            <person name="Spatafora J.W."/>
            <person name="Wang M."/>
            <person name="Veneault-Fourrey C."/>
            <person name="Henrissat B."/>
            <person name="Grigoriev I.V."/>
            <person name="Martin F.M."/>
            <person name="Perotto S."/>
        </authorList>
    </citation>
    <scope>NUCLEOTIDE SEQUENCE [LARGE SCALE GENOMIC DNA]</scope>
    <source>
        <strain evidence="4 5">ATCC 22711</strain>
    </source>
</reference>
<keyword evidence="5" id="KW-1185">Reference proteome</keyword>
<keyword evidence="1" id="KW-0863">Zinc-finger</keyword>
<dbReference type="GeneID" id="36572987"/>
<dbReference type="PROSITE" id="PS50158">
    <property type="entry name" value="ZF_CCHC"/>
    <property type="match status" value="1"/>
</dbReference>
<dbReference type="Pfam" id="PF00098">
    <property type="entry name" value="zf-CCHC"/>
    <property type="match status" value="2"/>
</dbReference>
<organism evidence="4 5">
    <name type="scientific">Amorphotheca resinae ATCC 22711</name>
    <dbReference type="NCBI Taxonomy" id="857342"/>
    <lineage>
        <taxon>Eukaryota</taxon>
        <taxon>Fungi</taxon>
        <taxon>Dikarya</taxon>
        <taxon>Ascomycota</taxon>
        <taxon>Pezizomycotina</taxon>
        <taxon>Leotiomycetes</taxon>
        <taxon>Helotiales</taxon>
        <taxon>Amorphothecaceae</taxon>
        <taxon>Amorphotheca</taxon>
    </lineage>
</organism>
<sequence length="149" mass="15208">MICRNCDGEGHISKECPKPRDCRCDPVLQSLNEANNLADSRVQCQNCKEMGHTKIRCTKPPVEDGDAGDAGASYGAGPSYGGGGSVQPAAPDTNEFDKYADLFTNYSGGGGVDASASAPVAAGAWATQGDDAPAPAATGGWSHSGGDNW</sequence>
<dbReference type="STRING" id="857342.A0A2T3B4C9"/>
<dbReference type="InterPro" id="IPR001878">
    <property type="entry name" value="Znf_CCHC"/>
</dbReference>
<dbReference type="OrthoDB" id="8026949at2759"/>
<dbReference type="GO" id="GO:0003676">
    <property type="term" value="F:nucleic acid binding"/>
    <property type="evidence" value="ECO:0007669"/>
    <property type="project" value="InterPro"/>
</dbReference>
<evidence type="ECO:0000256" key="2">
    <source>
        <dbReference type="SAM" id="MobiDB-lite"/>
    </source>
</evidence>
<gene>
    <name evidence="4" type="ORF">M430DRAFT_234573</name>
</gene>
<name>A0A2T3B4C9_AMORE</name>
<dbReference type="RefSeq" id="XP_024721760.1">
    <property type="nucleotide sequence ID" value="XM_024864906.1"/>
</dbReference>
<accession>A0A2T3B4C9</accession>
<protein>
    <recommendedName>
        <fullName evidence="3">CCHC-type domain-containing protein</fullName>
    </recommendedName>
</protein>
<feature type="compositionally biased region" description="Low complexity" evidence="2">
    <location>
        <begin position="126"/>
        <end position="139"/>
    </location>
</feature>
<feature type="domain" description="CCHC-type" evidence="3">
    <location>
        <begin position="3"/>
        <end position="18"/>
    </location>
</feature>
<dbReference type="SMART" id="SM00343">
    <property type="entry name" value="ZnF_C2HC"/>
    <property type="match status" value="2"/>
</dbReference>
<dbReference type="SUPFAM" id="SSF57756">
    <property type="entry name" value="Retrovirus zinc finger-like domains"/>
    <property type="match status" value="1"/>
</dbReference>
<feature type="region of interest" description="Disordered" evidence="2">
    <location>
        <begin position="126"/>
        <end position="149"/>
    </location>
</feature>
<evidence type="ECO:0000313" key="5">
    <source>
        <dbReference type="Proteomes" id="UP000241818"/>
    </source>
</evidence>
<evidence type="ECO:0000259" key="3">
    <source>
        <dbReference type="PROSITE" id="PS50158"/>
    </source>
</evidence>
<dbReference type="GO" id="GO:0008270">
    <property type="term" value="F:zinc ion binding"/>
    <property type="evidence" value="ECO:0007669"/>
    <property type="project" value="UniProtKB-KW"/>
</dbReference>
<dbReference type="AlphaFoldDB" id="A0A2T3B4C9"/>
<proteinExistence type="predicted"/>
<dbReference type="Gene3D" id="4.10.60.10">
    <property type="entry name" value="Zinc finger, CCHC-type"/>
    <property type="match status" value="1"/>
</dbReference>
<dbReference type="EMBL" id="KZ679010">
    <property type="protein sequence ID" value="PSS20490.1"/>
    <property type="molecule type" value="Genomic_DNA"/>
</dbReference>
<dbReference type="InterPro" id="IPR036875">
    <property type="entry name" value="Znf_CCHC_sf"/>
</dbReference>
<dbReference type="InParanoid" id="A0A2T3B4C9"/>
<feature type="region of interest" description="Disordered" evidence="2">
    <location>
        <begin position="56"/>
        <end position="93"/>
    </location>
</feature>
<evidence type="ECO:0000313" key="4">
    <source>
        <dbReference type="EMBL" id="PSS20490.1"/>
    </source>
</evidence>
<keyword evidence="1" id="KW-0479">Metal-binding</keyword>
<dbReference type="Proteomes" id="UP000241818">
    <property type="component" value="Unassembled WGS sequence"/>
</dbReference>
<keyword evidence="1" id="KW-0862">Zinc</keyword>